<organism evidence="9 10">
    <name type="scientific">Hydrocarboniphaga effusa AP103</name>
    <dbReference type="NCBI Taxonomy" id="1172194"/>
    <lineage>
        <taxon>Bacteria</taxon>
        <taxon>Pseudomonadati</taxon>
        <taxon>Pseudomonadota</taxon>
        <taxon>Gammaproteobacteria</taxon>
        <taxon>Nevskiales</taxon>
        <taxon>Nevskiaceae</taxon>
        <taxon>Hydrocarboniphaga</taxon>
    </lineage>
</organism>
<comment type="function">
    <text evidence="8">Catalyzes the condensation of pantoate with beta-alanine in an ATP-dependent reaction via a pantoyl-adenylate intermediate.</text>
</comment>
<keyword evidence="10" id="KW-1185">Reference proteome</keyword>
<dbReference type="STRING" id="1172194.WQQ_46820"/>
<dbReference type="GO" id="GO:0004592">
    <property type="term" value="F:pantoate-beta-alanine ligase activity"/>
    <property type="evidence" value="ECO:0007669"/>
    <property type="project" value="UniProtKB-UniRule"/>
</dbReference>
<comment type="caution">
    <text evidence="8">Lacks conserved residue(s) required for the propagation of feature annotation.</text>
</comment>
<comment type="pathway">
    <text evidence="1 8">Cofactor biosynthesis; (R)-pantothenate biosynthesis; (R)-pantothenate from (R)-pantoate and beta-alanine: step 1/1.</text>
</comment>
<dbReference type="InterPro" id="IPR004821">
    <property type="entry name" value="Cyt_trans-like"/>
</dbReference>
<dbReference type="EMBL" id="AKGD01000004">
    <property type="protein sequence ID" value="EIT68247.1"/>
    <property type="molecule type" value="Genomic_DNA"/>
</dbReference>
<dbReference type="OrthoDB" id="9773087at2"/>
<feature type="binding site" evidence="8">
    <location>
        <begin position="149"/>
        <end position="152"/>
    </location>
    <ligand>
        <name>ATP</name>
        <dbReference type="ChEBI" id="CHEBI:30616"/>
    </ligand>
</feature>
<name>I7Z999_9GAMM</name>
<keyword evidence="4 8" id="KW-0566">Pantothenate biosynthesis</keyword>
<dbReference type="InterPro" id="IPR003721">
    <property type="entry name" value="Pantoate_ligase"/>
</dbReference>
<dbReference type="SUPFAM" id="SSF52374">
    <property type="entry name" value="Nucleotidylyl transferase"/>
    <property type="match status" value="1"/>
</dbReference>
<comment type="similarity">
    <text evidence="2 8">Belongs to the pantothenate synthetase family.</text>
</comment>
<dbReference type="NCBIfam" id="TIGR00125">
    <property type="entry name" value="cyt_tran_rel"/>
    <property type="match status" value="1"/>
</dbReference>
<dbReference type="InterPro" id="IPR042176">
    <property type="entry name" value="Pantoate_ligase_C"/>
</dbReference>
<keyword evidence="6 8" id="KW-0067">ATP-binding</keyword>
<comment type="miscellaneous">
    <text evidence="8">The reaction proceeds by a bi uni uni bi ping pong mechanism.</text>
</comment>
<dbReference type="NCBIfam" id="TIGR00018">
    <property type="entry name" value="panC"/>
    <property type="match status" value="1"/>
</dbReference>
<evidence type="ECO:0000313" key="9">
    <source>
        <dbReference type="EMBL" id="EIT68247.1"/>
    </source>
</evidence>
<dbReference type="InterPro" id="IPR014729">
    <property type="entry name" value="Rossmann-like_a/b/a_fold"/>
</dbReference>
<dbReference type="AlphaFoldDB" id="I7Z999"/>
<protein>
    <recommendedName>
        <fullName evidence="8">Pantothenate synthetase</fullName>
        <shortName evidence="8">PS</shortName>
        <ecNumber evidence="8">6.3.2.1</ecNumber>
    </recommendedName>
    <alternativeName>
        <fullName evidence="8">Pantoate--beta-alanine ligase</fullName>
    </alternativeName>
    <alternativeName>
        <fullName evidence="8">Pantoate-activating enzyme</fullName>
    </alternativeName>
</protein>
<reference evidence="9 10" key="1">
    <citation type="journal article" date="2012" name="J. Bacteriol.">
        <title>Genome Sequence of n-Alkane-Degrading Hydrocarboniphaga effusa Strain AP103T (ATCC BAA-332T).</title>
        <authorList>
            <person name="Chang H.K."/>
            <person name="Zylstra G.J."/>
            <person name="Chae J.C."/>
        </authorList>
    </citation>
    <scope>NUCLEOTIDE SEQUENCE [LARGE SCALE GENOMIC DNA]</scope>
    <source>
        <strain evidence="9 10">AP103</strain>
    </source>
</reference>
<dbReference type="PANTHER" id="PTHR21299">
    <property type="entry name" value="CYTIDYLATE KINASE/PANTOATE-BETA-ALANINE LIGASE"/>
    <property type="match status" value="1"/>
</dbReference>
<dbReference type="GO" id="GO:0015940">
    <property type="term" value="P:pantothenate biosynthetic process"/>
    <property type="evidence" value="ECO:0007669"/>
    <property type="project" value="UniProtKB-UniRule"/>
</dbReference>
<evidence type="ECO:0000256" key="4">
    <source>
        <dbReference type="ARBA" id="ARBA00022655"/>
    </source>
</evidence>
<evidence type="ECO:0000256" key="6">
    <source>
        <dbReference type="ARBA" id="ARBA00022840"/>
    </source>
</evidence>
<dbReference type="Gene3D" id="3.30.1300.10">
    <property type="entry name" value="Pantoate-beta-alanine ligase, C-terminal domain"/>
    <property type="match status" value="1"/>
</dbReference>
<sequence>MKTVHTVAELRREIAQWRKSGERLGFVPTMGNLHAGHLELVARARSETDRVVASVFVNPLQFGPTEDFDRYPRTLSDDRIKLEAAGCDLLFAPSVDEMYPHGRSGIARVSVPGISEVLEGQFRPGFFEGVATVVSILFHQVQPDVAVFGRKDYQQYLVVRRMAAELHMPITVLANPTQREPDGLAMSSRNQYLSSDERKLAPGLYRALSAVAQRLRSGERDFGVLEREASGVLDRQGFRTQYLVVRDPESLGPAKPDGTGWVVLVAAHLGRTRLIDNLEIPAD</sequence>
<dbReference type="CDD" id="cd00560">
    <property type="entry name" value="PanC"/>
    <property type="match status" value="1"/>
</dbReference>
<dbReference type="UniPathway" id="UPA00028">
    <property type="reaction ID" value="UER00005"/>
</dbReference>
<evidence type="ECO:0000256" key="5">
    <source>
        <dbReference type="ARBA" id="ARBA00022741"/>
    </source>
</evidence>
<dbReference type="GO" id="GO:0005524">
    <property type="term" value="F:ATP binding"/>
    <property type="evidence" value="ECO:0007669"/>
    <property type="project" value="UniProtKB-KW"/>
</dbReference>
<dbReference type="PATRIC" id="fig|1172194.4.peg.4542"/>
<comment type="subunit">
    <text evidence="8">Homodimer.</text>
</comment>
<feature type="binding site" evidence="8">
    <location>
        <position position="61"/>
    </location>
    <ligand>
        <name>beta-alanine</name>
        <dbReference type="ChEBI" id="CHEBI:57966"/>
    </ligand>
</feature>
<evidence type="ECO:0000256" key="2">
    <source>
        <dbReference type="ARBA" id="ARBA00009256"/>
    </source>
</evidence>
<feature type="binding site" evidence="8">
    <location>
        <position position="61"/>
    </location>
    <ligand>
        <name>(R)-pantoate</name>
        <dbReference type="ChEBI" id="CHEBI:15980"/>
    </ligand>
</feature>
<evidence type="ECO:0000256" key="7">
    <source>
        <dbReference type="ARBA" id="ARBA00048258"/>
    </source>
</evidence>
<feature type="binding site" evidence="8">
    <location>
        <begin position="186"/>
        <end position="189"/>
    </location>
    <ligand>
        <name>ATP</name>
        <dbReference type="ChEBI" id="CHEBI:30616"/>
    </ligand>
</feature>
<dbReference type="GO" id="GO:0005829">
    <property type="term" value="C:cytosol"/>
    <property type="evidence" value="ECO:0007669"/>
    <property type="project" value="TreeGrafter"/>
</dbReference>
<keyword evidence="3 8" id="KW-0436">Ligase</keyword>
<comment type="subcellular location">
    <subcellularLocation>
        <location evidence="8">Cytoplasm</location>
    </subcellularLocation>
</comment>
<feature type="binding site" evidence="8">
    <location>
        <position position="155"/>
    </location>
    <ligand>
        <name>(R)-pantoate</name>
        <dbReference type="ChEBI" id="CHEBI:15980"/>
    </ligand>
</feature>
<evidence type="ECO:0000313" key="10">
    <source>
        <dbReference type="Proteomes" id="UP000003704"/>
    </source>
</evidence>
<dbReference type="FunFam" id="3.40.50.620:FF:000013">
    <property type="entry name" value="Pantothenate synthetase"/>
    <property type="match status" value="1"/>
</dbReference>
<gene>
    <name evidence="8" type="primary">panC</name>
    <name evidence="9" type="ORF">WQQ_46820</name>
</gene>
<keyword evidence="5 8" id="KW-0547">Nucleotide-binding</keyword>
<dbReference type="Proteomes" id="UP000003704">
    <property type="component" value="Unassembled WGS sequence"/>
</dbReference>
<proteinExistence type="inferred from homology"/>
<evidence type="ECO:0000256" key="1">
    <source>
        <dbReference type="ARBA" id="ARBA00004990"/>
    </source>
</evidence>
<dbReference type="Pfam" id="PF02569">
    <property type="entry name" value="Pantoate_ligase"/>
    <property type="match status" value="1"/>
</dbReference>
<dbReference type="PANTHER" id="PTHR21299:SF1">
    <property type="entry name" value="PANTOATE--BETA-ALANINE LIGASE"/>
    <property type="match status" value="1"/>
</dbReference>
<dbReference type="FunFam" id="3.30.1300.10:FF:000001">
    <property type="entry name" value="Pantothenate synthetase"/>
    <property type="match status" value="1"/>
</dbReference>
<accession>I7Z999</accession>
<dbReference type="RefSeq" id="WP_007187617.1">
    <property type="nucleotide sequence ID" value="NZ_AKGD01000004.1"/>
</dbReference>
<comment type="caution">
    <text evidence="9">The sequence shown here is derived from an EMBL/GenBank/DDBJ whole genome shotgun (WGS) entry which is preliminary data.</text>
</comment>
<keyword evidence="8" id="KW-0963">Cytoplasm</keyword>
<feature type="active site" description="Proton donor" evidence="8">
    <location>
        <position position="37"/>
    </location>
</feature>
<feature type="binding site" evidence="8">
    <location>
        <begin position="30"/>
        <end position="37"/>
    </location>
    <ligand>
        <name>ATP</name>
        <dbReference type="ChEBI" id="CHEBI:30616"/>
    </ligand>
</feature>
<evidence type="ECO:0000256" key="3">
    <source>
        <dbReference type="ARBA" id="ARBA00022598"/>
    </source>
</evidence>
<dbReference type="EC" id="6.3.2.1" evidence="8"/>
<dbReference type="HAMAP" id="MF_00158">
    <property type="entry name" value="PanC"/>
    <property type="match status" value="1"/>
</dbReference>
<comment type="catalytic activity">
    <reaction evidence="7 8">
        <text>(R)-pantoate + beta-alanine + ATP = (R)-pantothenate + AMP + diphosphate + H(+)</text>
        <dbReference type="Rhea" id="RHEA:10912"/>
        <dbReference type="ChEBI" id="CHEBI:15378"/>
        <dbReference type="ChEBI" id="CHEBI:15980"/>
        <dbReference type="ChEBI" id="CHEBI:29032"/>
        <dbReference type="ChEBI" id="CHEBI:30616"/>
        <dbReference type="ChEBI" id="CHEBI:33019"/>
        <dbReference type="ChEBI" id="CHEBI:57966"/>
        <dbReference type="ChEBI" id="CHEBI:456215"/>
        <dbReference type="EC" id="6.3.2.1"/>
    </reaction>
</comment>
<dbReference type="Gene3D" id="3.40.50.620">
    <property type="entry name" value="HUPs"/>
    <property type="match status" value="1"/>
</dbReference>
<evidence type="ECO:0000256" key="8">
    <source>
        <dbReference type="HAMAP-Rule" id="MF_00158"/>
    </source>
</evidence>